<dbReference type="Pfam" id="PF15717">
    <property type="entry name" value="PCM1_C"/>
    <property type="match status" value="1"/>
</dbReference>
<evidence type="ECO:0000259" key="2">
    <source>
        <dbReference type="Pfam" id="PF15717"/>
    </source>
</evidence>
<feature type="compositionally biased region" description="Low complexity" evidence="1">
    <location>
        <begin position="53"/>
        <end position="65"/>
    </location>
</feature>
<reference evidence="4" key="1">
    <citation type="submission" date="2017-11" db="EMBL/GenBank/DDBJ databases">
        <authorList>
            <person name="Lima N.C."/>
            <person name="Parody-Merino A.M."/>
            <person name="Battley P.F."/>
            <person name="Fidler A.E."/>
            <person name="Prosdocimi F."/>
        </authorList>
    </citation>
    <scope>NUCLEOTIDE SEQUENCE [LARGE SCALE GENOMIC DNA]</scope>
</reference>
<gene>
    <name evidence="3" type="ORF">llap_21210</name>
</gene>
<feature type="compositionally biased region" description="Polar residues" evidence="1">
    <location>
        <begin position="38"/>
        <end position="52"/>
    </location>
</feature>
<reference evidence="4" key="2">
    <citation type="submission" date="2017-12" db="EMBL/GenBank/DDBJ databases">
        <title>Genome sequence of the Bar-tailed Godwit (Limosa lapponica baueri).</title>
        <authorList>
            <person name="Lima N.C.B."/>
            <person name="Parody-Merino A.M."/>
            <person name="Battley P.F."/>
            <person name="Fidler A.E."/>
            <person name="Prosdocimi F."/>
        </authorList>
    </citation>
    <scope>NUCLEOTIDE SEQUENCE [LARGE SCALE GENOMIC DNA]</scope>
</reference>
<evidence type="ECO:0000256" key="1">
    <source>
        <dbReference type="SAM" id="MobiDB-lite"/>
    </source>
</evidence>
<dbReference type="GO" id="GO:1905515">
    <property type="term" value="P:non-motile cilium assembly"/>
    <property type="evidence" value="ECO:0007669"/>
    <property type="project" value="TreeGrafter"/>
</dbReference>
<dbReference type="GO" id="GO:0036064">
    <property type="term" value="C:ciliary basal body"/>
    <property type="evidence" value="ECO:0007669"/>
    <property type="project" value="TreeGrafter"/>
</dbReference>
<evidence type="ECO:0000313" key="4">
    <source>
        <dbReference type="Proteomes" id="UP000233556"/>
    </source>
</evidence>
<dbReference type="PANTHER" id="PTHR14164:SF12">
    <property type="entry name" value="PERICENTRIOLAR MATERIAL 1 PROTEIN"/>
    <property type="match status" value="1"/>
</dbReference>
<dbReference type="AlphaFoldDB" id="A0A2I0T3W4"/>
<dbReference type="PANTHER" id="PTHR14164">
    <property type="entry name" value="PERICENTRIOLAR MATERIAL 1-RELATED"/>
    <property type="match status" value="1"/>
</dbReference>
<organism evidence="3 4">
    <name type="scientific">Limosa lapponica baueri</name>
    <dbReference type="NCBI Taxonomy" id="1758121"/>
    <lineage>
        <taxon>Eukaryota</taxon>
        <taxon>Metazoa</taxon>
        <taxon>Chordata</taxon>
        <taxon>Craniata</taxon>
        <taxon>Vertebrata</taxon>
        <taxon>Euteleostomi</taxon>
        <taxon>Archelosauria</taxon>
        <taxon>Archosauria</taxon>
        <taxon>Dinosauria</taxon>
        <taxon>Saurischia</taxon>
        <taxon>Theropoda</taxon>
        <taxon>Coelurosauria</taxon>
        <taxon>Aves</taxon>
        <taxon>Neognathae</taxon>
        <taxon>Neoaves</taxon>
        <taxon>Charadriiformes</taxon>
        <taxon>Scolopacidae</taxon>
        <taxon>Limosa</taxon>
    </lineage>
</organism>
<evidence type="ECO:0000313" key="3">
    <source>
        <dbReference type="EMBL" id="PKU28485.1"/>
    </source>
</evidence>
<feature type="region of interest" description="Disordered" evidence="1">
    <location>
        <begin position="1"/>
        <end position="73"/>
    </location>
</feature>
<accession>A0A2I0T3W4</accession>
<proteinExistence type="predicted"/>
<dbReference type="InterPro" id="IPR024138">
    <property type="entry name" value="Pericentriolar_Pcm1"/>
</dbReference>
<protein>
    <recommendedName>
        <fullName evidence="2">Pericentriolar material 1 protein C-terminal domain-containing protein</fullName>
    </recommendedName>
</protein>
<dbReference type="Proteomes" id="UP000233556">
    <property type="component" value="Unassembled WGS sequence"/>
</dbReference>
<dbReference type="OrthoDB" id="9394874at2759"/>
<feature type="domain" description="Pericentriolar material 1 protein C-terminal" evidence="2">
    <location>
        <begin position="9"/>
        <end position="128"/>
    </location>
</feature>
<sequence>MENTPPLTVNTPPLTVHTPESFITTSMKTEESSSSPPGNETQTLDTTCVGNKSSAASSDSSMAGSPDTESPVLVNEFEAGSGNVSQKSDEDDFVKVEDLPLKLAVYSEADLMKKMATEAQTNSLSDELLDGGGAQDQELVGDAQTLKEPGKDYFLNPLHLLGKRLGVA</sequence>
<name>A0A2I0T3W4_LIMLA</name>
<dbReference type="GO" id="GO:0034454">
    <property type="term" value="P:microtubule anchoring at centrosome"/>
    <property type="evidence" value="ECO:0007669"/>
    <property type="project" value="InterPro"/>
</dbReference>
<feature type="compositionally biased region" description="Low complexity" evidence="1">
    <location>
        <begin position="1"/>
        <end position="19"/>
    </location>
</feature>
<dbReference type="InterPro" id="IPR031446">
    <property type="entry name" value="PCM1_C"/>
</dbReference>
<keyword evidence="4" id="KW-1185">Reference proteome</keyword>
<dbReference type="GO" id="GO:0034451">
    <property type="term" value="C:centriolar satellite"/>
    <property type="evidence" value="ECO:0007669"/>
    <property type="project" value="TreeGrafter"/>
</dbReference>
<dbReference type="GO" id="GO:0071539">
    <property type="term" value="P:protein localization to centrosome"/>
    <property type="evidence" value="ECO:0007669"/>
    <property type="project" value="InterPro"/>
</dbReference>
<dbReference type="EMBL" id="KZ520381">
    <property type="protein sequence ID" value="PKU28485.1"/>
    <property type="molecule type" value="Genomic_DNA"/>
</dbReference>